<feature type="transmembrane region" description="Helical" evidence="18">
    <location>
        <begin position="80"/>
        <end position="96"/>
    </location>
</feature>
<evidence type="ECO:0000256" key="11">
    <source>
        <dbReference type="ARBA" id="ARBA00022840"/>
    </source>
</evidence>
<keyword evidence="5" id="KW-1003">Cell membrane</keyword>
<evidence type="ECO:0000256" key="7">
    <source>
        <dbReference type="ARBA" id="ARBA00022568"/>
    </source>
</evidence>
<evidence type="ECO:0000256" key="4">
    <source>
        <dbReference type="ARBA" id="ARBA00022448"/>
    </source>
</evidence>
<dbReference type="GO" id="GO:1902600">
    <property type="term" value="P:proton transmembrane transport"/>
    <property type="evidence" value="ECO:0007669"/>
    <property type="project" value="TreeGrafter"/>
</dbReference>
<evidence type="ECO:0000256" key="8">
    <source>
        <dbReference type="ARBA" id="ARBA00022692"/>
    </source>
</evidence>
<sequence>MNWFTKTTLEIEKELSSNLKEGLSSEEASKKLESYGRNELEETEKRSIFSKLKDEFKDPLIIILILAALISFYLKDFIEGVIILAIVIINAALSIYQEGKAEEAIDSLKKMSSPNAKILRDGKIKSIPSEEIVPGDIVLLETGDIVPADTRLIESSNLKIDESSLTGESVPVEKEAIDITDPHLEIGDRKNYCYSSTIISYGRAKGIVTETGHKTEIGKIASSLLKVEDEETPLQKKLNQLSKLLGIIIVGICLIVLVVGLIYKHEAYQMFLTSISLAVAAIPEGLAAIVTIVLSLGMTRMAKRNAIVKRLLAVETLGTTTTICTDKTGTLTQNEMTVRKAYLDHKVLDVEGIGYEPVGKIKYSGNNASEEDFPSLYTLMTISSLCNDAKLEREDEKYKIIGDPTEGALITFAGKKNLEKNKLEEKYPRVSELPFDSNRKMMTSLHKGFIDGKISSFTKGAPDIVLERCSKILIDGKVMPISENDKKEILENNKSFALSALRVLAFAFKNFDSMPDDISEENLEKDMIFVGLLGMIDPAREEAIEAIARCKKAGIRTIMITGDHLDTAFAIGNKLGIADSIDEAIMGRELNKMSDEEIRQIVKKKNIFARVSPENKVQIVTALKENGEITAMTGDGVNDAPAIKKADIGISMGITGTDVAKNTSDVILTDDNFKTIVDAVEEGRIIYSNIKKFVSYLLSCNIGEVLIIFISIILNIPLPLTAIQLLWLNLVTDSFPAMALGLEKGEEDIMELSPRDPDEAIIDKKSALTIGLQSISITIATLGAYFYGMNVYGVDSIESRMMSFTTLIVCELLRAYSSRSNHLTLRKIGVFSNKSMVYASIFSFALLLLVLYIPFLNNIFKVSSPSLSDWIVILLFAIIPVAIGELRKAIKNKKRFQLKI</sequence>
<dbReference type="Pfam" id="PF00122">
    <property type="entry name" value="E1-E2_ATPase"/>
    <property type="match status" value="1"/>
</dbReference>
<dbReference type="InterPro" id="IPR005782">
    <property type="entry name" value="P-type_ATPase_IIA"/>
</dbReference>
<keyword evidence="8 18" id="KW-0812">Transmembrane</keyword>
<dbReference type="Proteomes" id="UP001357733">
    <property type="component" value="Unassembled WGS sequence"/>
</dbReference>
<evidence type="ECO:0000256" key="18">
    <source>
        <dbReference type="SAM" id="Phobius"/>
    </source>
</evidence>
<evidence type="ECO:0000256" key="14">
    <source>
        <dbReference type="ARBA" id="ARBA00022989"/>
    </source>
</evidence>
<dbReference type="Gene3D" id="1.20.1110.10">
    <property type="entry name" value="Calcium-transporting ATPase, transmembrane domain"/>
    <property type="match status" value="1"/>
</dbReference>
<dbReference type="InterPro" id="IPR059000">
    <property type="entry name" value="ATPase_P-type_domA"/>
</dbReference>
<dbReference type="InterPro" id="IPR006068">
    <property type="entry name" value="ATPase_P-typ_cation-transptr_C"/>
</dbReference>
<comment type="subcellular location">
    <subcellularLocation>
        <location evidence="1">Cell membrane</location>
        <topology evidence="1">Multi-pass membrane protein</topology>
    </subcellularLocation>
</comment>
<organism evidence="20 21">
    <name type="scientific">Citroniella saccharovorans</name>
    <dbReference type="NCBI Taxonomy" id="2053367"/>
    <lineage>
        <taxon>Bacteria</taxon>
        <taxon>Bacillati</taxon>
        <taxon>Bacillota</taxon>
        <taxon>Tissierellia</taxon>
        <taxon>Tissierellales</taxon>
        <taxon>Peptoniphilaceae</taxon>
        <taxon>Citroniella</taxon>
    </lineage>
</organism>
<keyword evidence="7" id="KW-0109">Calcium transport</keyword>
<evidence type="ECO:0000256" key="17">
    <source>
        <dbReference type="ARBA" id="ARBA00048694"/>
    </source>
</evidence>
<accession>A0AAW9MRN2</accession>
<dbReference type="SMART" id="SM00831">
    <property type="entry name" value="Cation_ATPase_N"/>
    <property type="match status" value="1"/>
</dbReference>
<keyword evidence="14 18" id="KW-1133">Transmembrane helix</keyword>
<dbReference type="SFLD" id="SFLDF00027">
    <property type="entry name" value="p-type_atpase"/>
    <property type="match status" value="1"/>
</dbReference>
<evidence type="ECO:0000313" key="21">
    <source>
        <dbReference type="Proteomes" id="UP001357733"/>
    </source>
</evidence>
<keyword evidence="7" id="KW-0106">Calcium</keyword>
<dbReference type="EC" id="7.2.2.10" evidence="3"/>
<feature type="transmembrane region" description="Helical" evidence="18">
    <location>
        <begin position="275"/>
        <end position="296"/>
    </location>
</feature>
<evidence type="ECO:0000256" key="9">
    <source>
        <dbReference type="ARBA" id="ARBA00022723"/>
    </source>
</evidence>
<dbReference type="InterPro" id="IPR044492">
    <property type="entry name" value="P_typ_ATPase_HD_dom"/>
</dbReference>
<dbReference type="Gene3D" id="2.70.150.10">
    <property type="entry name" value="Calcium-transporting ATPase, cytoplasmic transduction domain A"/>
    <property type="match status" value="1"/>
</dbReference>
<dbReference type="Pfam" id="PF13246">
    <property type="entry name" value="Cation_ATPase"/>
    <property type="match status" value="1"/>
</dbReference>
<dbReference type="GO" id="GO:0036376">
    <property type="term" value="P:sodium ion export across plasma membrane"/>
    <property type="evidence" value="ECO:0007669"/>
    <property type="project" value="TreeGrafter"/>
</dbReference>
<dbReference type="PANTHER" id="PTHR43294:SF21">
    <property type="entry name" value="CATION TRANSPORTING ATPASE"/>
    <property type="match status" value="1"/>
</dbReference>
<dbReference type="FunFam" id="2.70.150.10:FF:000016">
    <property type="entry name" value="Calcium-transporting P-type ATPase putative"/>
    <property type="match status" value="1"/>
</dbReference>
<dbReference type="SFLD" id="SFLDG00002">
    <property type="entry name" value="C1.7:_P-type_atpase_like"/>
    <property type="match status" value="1"/>
</dbReference>
<dbReference type="InterPro" id="IPR004014">
    <property type="entry name" value="ATPase_P-typ_cation-transptr_N"/>
</dbReference>
<gene>
    <name evidence="20" type="ORF">VLK81_01900</name>
</gene>
<dbReference type="PANTHER" id="PTHR43294">
    <property type="entry name" value="SODIUM/POTASSIUM-TRANSPORTING ATPASE SUBUNIT ALPHA"/>
    <property type="match status" value="1"/>
</dbReference>
<dbReference type="InterPro" id="IPR023298">
    <property type="entry name" value="ATPase_P-typ_TM_dom_sf"/>
</dbReference>
<keyword evidence="6" id="KW-0597">Phosphoprotein</keyword>
<dbReference type="InterPro" id="IPR023299">
    <property type="entry name" value="ATPase_P-typ_cyto_dom_N"/>
</dbReference>
<dbReference type="FunFam" id="3.40.50.1000:FF:000028">
    <property type="entry name" value="Calcium-transporting P-type ATPase, putative"/>
    <property type="match status" value="1"/>
</dbReference>
<feature type="transmembrane region" description="Helical" evidence="18">
    <location>
        <begin position="767"/>
        <end position="787"/>
    </location>
</feature>
<dbReference type="NCBIfam" id="TIGR01494">
    <property type="entry name" value="ATPase_P-type"/>
    <property type="match status" value="3"/>
</dbReference>
<dbReference type="PRINTS" id="PR00121">
    <property type="entry name" value="NAKATPASE"/>
</dbReference>
<dbReference type="InterPro" id="IPR008250">
    <property type="entry name" value="ATPase_P-typ_transduc_dom_A_sf"/>
</dbReference>
<dbReference type="SUPFAM" id="SSF81660">
    <property type="entry name" value="Metal cation-transporting ATPase, ATP-binding domain N"/>
    <property type="match status" value="1"/>
</dbReference>
<evidence type="ECO:0000313" key="20">
    <source>
        <dbReference type="EMBL" id="MEB3428786.1"/>
    </source>
</evidence>
<dbReference type="GO" id="GO:0046872">
    <property type="term" value="F:metal ion binding"/>
    <property type="evidence" value="ECO:0007669"/>
    <property type="project" value="UniProtKB-KW"/>
</dbReference>
<keyword evidence="11" id="KW-0067">ATP-binding</keyword>
<dbReference type="PRINTS" id="PR00119">
    <property type="entry name" value="CATATPASE"/>
</dbReference>
<protein>
    <recommendedName>
        <fullName evidence="3">P-type Ca(2+) transporter</fullName>
        <ecNumber evidence="3">7.2.2.10</ecNumber>
    </recommendedName>
</protein>
<keyword evidence="13" id="KW-1278">Translocase</keyword>
<proteinExistence type="inferred from homology"/>
<evidence type="ECO:0000256" key="13">
    <source>
        <dbReference type="ARBA" id="ARBA00022967"/>
    </source>
</evidence>
<comment type="catalytic activity">
    <reaction evidence="17">
        <text>Ca(2+)(in) + ATP + H2O = Ca(2+)(out) + ADP + phosphate + H(+)</text>
        <dbReference type="Rhea" id="RHEA:18105"/>
        <dbReference type="ChEBI" id="CHEBI:15377"/>
        <dbReference type="ChEBI" id="CHEBI:15378"/>
        <dbReference type="ChEBI" id="CHEBI:29108"/>
        <dbReference type="ChEBI" id="CHEBI:30616"/>
        <dbReference type="ChEBI" id="CHEBI:43474"/>
        <dbReference type="ChEBI" id="CHEBI:456216"/>
        <dbReference type="EC" id="7.2.2.10"/>
    </reaction>
</comment>
<feature type="transmembrane region" description="Helical" evidence="18">
    <location>
        <begin position="56"/>
        <end position="74"/>
    </location>
</feature>
<keyword evidence="15" id="KW-0406">Ion transport</keyword>
<comment type="caution">
    <text evidence="20">The sequence shown here is derived from an EMBL/GenBank/DDBJ whole genome shotgun (WGS) entry which is preliminary data.</text>
</comment>
<dbReference type="Gene3D" id="3.40.50.1000">
    <property type="entry name" value="HAD superfamily/HAD-like"/>
    <property type="match status" value="1"/>
</dbReference>
<feature type="transmembrane region" description="Helical" evidence="18">
    <location>
        <begin position="867"/>
        <end position="886"/>
    </location>
</feature>
<evidence type="ECO:0000259" key="19">
    <source>
        <dbReference type="SMART" id="SM00831"/>
    </source>
</evidence>
<dbReference type="GO" id="GO:1990573">
    <property type="term" value="P:potassium ion import across plasma membrane"/>
    <property type="evidence" value="ECO:0007669"/>
    <property type="project" value="TreeGrafter"/>
</dbReference>
<dbReference type="RefSeq" id="WP_324618815.1">
    <property type="nucleotide sequence ID" value="NZ_JAYKOT010000001.1"/>
</dbReference>
<dbReference type="NCBIfam" id="TIGR01116">
    <property type="entry name" value="ATPase-IIA1_Ca"/>
    <property type="match status" value="1"/>
</dbReference>
<dbReference type="GO" id="GO:0005524">
    <property type="term" value="F:ATP binding"/>
    <property type="evidence" value="ECO:0007669"/>
    <property type="project" value="UniProtKB-KW"/>
</dbReference>
<evidence type="ECO:0000256" key="12">
    <source>
        <dbReference type="ARBA" id="ARBA00022842"/>
    </source>
</evidence>
<dbReference type="GO" id="GO:0016887">
    <property type="term" value="F:ATP hydrolysis activity"/>
    <property type="evidence" value="ECO:0007669"/>
    <property type="project" value="InterPro"/>
</dbReference>
<feature type="domain" description="Cation-transporting P-type ATPase N-terminal" evidence="19">
    <location>
        <begin position="2"/>
        <end position="76"/>
    </location>
</feature>
<dbReference type="AlphaFoldDB" id="A0AAW9MRN2"/>
<keyword evidence="9" id="KW-0479">Metal-binding</keyword>
<dbReference type="InterPro" id="IPR036412">
    <property type="entry name" value="HAD-like_sf"/>
</dbReference>
<dbReference type="GO" id="GO:0006883">
    <property type="term" value="P:intracellular sodium ion homeostasis"/>
    <property type="evidence" value="ECO:0007669"/>
    <property type="project" value="TreeGrafter"/>
</dbReference>
<reference evidence="20 21" key="1">
    <citation type="submission" date="2024-01" db="EMBL/GenBank/DDBJ databases">
        <title>Complete genome sequence of Citroniella saccharovorans strain M6.X9, isolated from human fecal sample.</title>
        <authorList>
            <person name="Cheng G."/>
            <person name="Westerholm M."/>
            <person name="Schnurer A."/>
        </authorList>
    </citation>
    <scope>NUCLEOTIDE SEQUENCE [LARGE SCALE GENOMIC DNA]</scope>
    <source>
        <strain evidence="20 21">DSM 29873</strain>
    </source>
</reference>
<dbReference type="SUPFAM" id="SSF56784">
    <property type="entry name" value="HAD-like"/>
    <property type="match status" value="1"/>
</dbReference>
<dbReference type="GO" id="GO:0030007">
    <property type="term" value="P:intracellular potassium ion homeostasis"/>
    <property type="evidence" value="ECO:0007669"/>
    <property type="project" value="TreeGrafter"/>
</dbReference>
<evidence type="ECO:0000256" key="10">
    <source>
        <dbReference type="ARBA" id="ARBA00022741"/>
    </source>
</evidence>
<dbReference type="EMBL" id="JAYKOT010000001">
    <property type="protein sequence ID" value="MEB3428786.1"/>
    <property type="molecule type" value="Genomic_DNA"/>
</dbReference>
<dbReference type="GO" id="GO:0005391">
    <property type="term" value="F:P-type sodium:potassium-exchanging transporter activity"/>
    <property type="evidence" value="ECO:0007669"/>
    <property type="project" value="TreeGrafter"/>
</dbReference>
<evidence type="ECO:0000256" key="15">
    <source>
        <dbReference type="ARBA" id="ARBA00023065"/>
    </source>
</evidence>
<evidence type="ECO:0000256" key="3">
    <source>
        <dbReference type="ARBA" id="ARBA00012790"/>
    </source>
</evidence>
<dbReference type="InterPro" id="IPR018303">
    <property type="entry name" value="ATPase_P-typ_P_site"/>
</dbReference>
<dbReference type="InterPro" id="IPR023214">
    <property type="entry name" value="HAD_sf"/>
</dbReference>
<keyword evidence="10" id="KW-0547">Nucleotide-binding</keyword>
<dbReference type="SFLD" id="SFLDS00003">
    <property type="entry name" value="Haloacid_Dehalogenase"/>
    <property type="match status" value="1"/>
</dbReference>
<dbReference type="Pfam" id="PF00690">
    <property type="entry name" value="Cation_ATPase_N"/>
    <property type="match status" value="1"/>
</dbReference>
<evidence type="ECO:0000256" key="6">
    <source>
        <dbReference type="ARBA" id="ARBA00022553"/>
    </source>
</evidence>
<feature type="transmembrane region" description="Helical" evidence="18">
    <location>
        <begin position="244"/>
        <end position="263"/>
    </location>
</feature>
<dbReference type="GO" id="GO:0005388">
    <property type="term" value="F:P-type calcium transporter activity"/>
    <property type="evidence" value="ECO:0007669"/>
    <property type="project" value="UniProtKB-EC"/>
</dbReference>
<dbReference type="GO" id="GO:0005886">
    <property type="term" value="C:plasma membrane"/>
    <property type="evidence" value="ECO:0007669"/>
    <property type="project" value="UniProtKB-SubCell"/>
</dbReference>
<dbReference type="SUPFAM" id="SSF81653">
    <property type="entry name" value="Calcium ATPase, transduction domain A"/>
    <property type="match status" value="1"/>
</dbReference>
<keyword evidence="21" id="KW-1185">Reference proteome</keyword>
<dbReference type="InterPro" id="IPR050510">
    <property type="entry name" value="Cation_transp_ATPase_P-type"/>
</dbReference>
<evidence type="ECO:0000256" key="16">
    <source>
        <dbReference type="ARBA" id="ARBA00023136"/>
    </source>
</evidence>
<evidence type="ECO:0000256" key="1">
    <source>
        <dbReference type="ARBA" id="ARBA00004651"/>
    </source>
</evidence>
<comment type="similarity">
    <text evidence="2">Belongs to the cation transport ATPase (P-type) (TC 3.A.3) family. Type IIA subfamily.</text>
</comment>
<dbReference type="Gene3D" id="3.40.1110.10">
    <property type="entry name" value="Calcium-transporting ATPase, cytoplasmic domain N"/>
    <property type="match status" value="1"/>
</dbReference>
<dbReference type="InterPro" id="IPR001757">
    <property type="entry name" value="P_typ_ATPase"/>
</dbReference>
<evidence type="ECO:0000256" key="5">
    <source>
        <dbReference type="ARBA" id="ARBA00022475"/>
    </source>
</evidence>
<feature type="transmembrane region" description="Helical" evidence="18">
    <location>
        <begin position="837"/>
        <end position="855"/>
    </location>
</feature>
<evidence type="ECO:0000256" key="2">
    <source>
        <dbReference type="ARBA" id="ARBA00005675"/>
    </source>
</evidence>
<dbReference type="Pfam" id="PF00689">
    <property type="entry name" value="Cation_ATPase_C"/>
    <property type="match status" value="1"/>
</dbReference>
<dbReference type="FunFam" id="3.40.1110.10:FF:000053">
    <property type="entry name" value="Cation-transporting ATPase, E1-E2 family"/>
    <property type="match status" value="1"/>
</dbReference>
<keyword evidence="16 18" id="KW-0472">Membrane</keyword>
<keyword evidence="12" id="KW-0460">Magnesium</keyword>
<keyword evidence="4" id="KW-0813">Transport</keyword>
<dbReference type="SUPFAM" id="SSF81665">
    <property type="entry name" value="Calcium ATPase, transmembrane domain M"/>
    <property type="match status" value="1"/>
</dbReference>
<dbReference type="PROSITE" id="PS00154">
    <property type="entry name" value="ATPASE_E1_E2"/>
    <property type="match status" value="1"/>
</dbReference>
<name>A0AAW9MRN2_9FIRM</name>